<keyword evidence="3 4" id="KW-0040">ANK repeat</keyword>
<feature type="compositionally biased region" description="Low complexity" evidence="5">
    <location>
        <begin position="1742"/>
        <end position="1754"/>
    </location>
</feature>
<protein>
    <recommendedName>
        <fullName evidence="10">DUF676 domain-containing protein</fullName>
    </recommendedName>
</protein>
<feature type="repeat" description="ANK" evidence="4">
    <location>
        <begin position="1349"/>
        <end position="1381"/>
    </location>
</feature>
<feature type="compositionally biased region" description="Polar residues" evidence="5">
    <location>
        <begin position="1698"/>
        <end position="1709"/>
    </location>
</feature>
<name>A0AAE0ILT5_9PEZI</name>
<evidence type="ECO:0000313" key="9">
    <source>
        <dbReference type="Proteomes" id="UP001283341"/>
    </source>
</evidence>
<evidence type="ECO:0000256" key="3">
    <source>
        <dbReference type="ARBA" id="ARBA00023043"/>
    </source>
</evidence>
<comment type="similarity">
    <text evidence="1">Belongs to the putative lipase ROG1 family.</text>
</comment>
<feature type="compositionally biased region" description="Pro residues" evidence="5">
    <location>
        <begin position="1777"/>
        <end position="1786"/>
    </location>
</feature>
<feature type="region of interest" description="Disordered" evidence="5">
    <location>
        <begin position="1"/>
        <end position="85"/>
    </location>
</feature>
<keyword evidence="9" id="KW-1185">Reference proteome</keyword>
<dbReference type="SMART" id="SM00248">
    <property type="entry name" value="ANK"/>
    <property type="match status" value="13"/>
</dbReference>
<feature type="compositionally biased region" description="Acidic residues" evidence="5">
    <location>
        <begin position="870"/>
        <end position="901"/>
    </location>
</feature>
<dbReference type="InterPro" id="IPR056884">
    <property type="entry name" value="NPHP3-like_N"/>
</dbReference>
<feature type="domain" description="Nephrocystin 3-like N-terminal" evidence="7">
    <location>
        <begin position="436"/>
        <end position="633"/>
    </location>
</feature>
<dbReference type="EMBL" id="JAUEDM010000002">
    <property type="protein sequence ID" value="KAK3326706.1"/>
    <property type="molecule type" value="Genomic_DNA"/>
</dbReference>
<feature type="region of interest" description="Disordered" evidence="5">
    <location>
        <begin position="1653"/>
        <end position="1906"/>
    </location>
</feature>
<dbReference type="PRINTS" id="PR01415">
    <property type="entry name" value="ANKYRIN"/>
</dbReference>
<evidence type="ECO:0000256" key="5">
    <source>
        <dbReference type="SAM" id="MobiDB-lite"/>
    </source>
</evidence>
<dbReference type="PANTHER" id="PTHR24198:SF165">
    <property type="entry name" value="ANKYRIN REPEAT-CONTAINING PROTEIN-RELATED"/>
    <property type="match status" value="1"/>
</dbReference>
<gene>
    <name evidence="8" type="ORF">B0H66DRAFT_551540</name>
</gene>
<evidence type="ECO:0008006" key="10">
    <source>
        <dbReference type="Google" id="ProtNLM"/>
    </source>
</evidence>
<feature type="compositionally biased region" description="Polar residues" evidence="5">
    <location>
        <begin position="1860"/>
        <end position="1890"/>
    </location>
</feature>
<dbReference type="InterPro" id="IPR002110">
    <property type="entry name" value="Ankyrin_rpt"/>
</dbReference>
<evidence type="ECO:0000256" key="4">
    <source>
        <dbReference type="PROSITE-ProRule" id="PRU00023"/>
    </source>
</evidence>
<dbReference type="PROSITE" id="PS50088">
    <property type="entry name" value="ANK_REPEAT"/>
    <property type="match status" value="7"/>
</dbReference>
<dbReference type="Pfam" id="PF05057">
    <property type="entry name" value="DUF676"/>
    <property type="match status" value="1"/>
</dbReference>
<evidence type="ECO:0000259" key="6">
    <source>
        <dbReference type="Pfam" id="PF05057"/>
    </source>
</evidence>
<reference evidence="8" key="1">
    <citation type="journal article" date="2023" name="Mol. Phylogenet. Evol.">
        <title>Genome-scale phylogeny and comparative genomics of the fungal order Sordariales.</title>
        <authorList>
            <person name="Hensen N."/>
            <person name="Bonometti L."/>
            <person name="Westerberg I."/>
            <person name="Brannstrom I.O."/>
            <person name="Guillou S."/>
            <person name="Cros-Aarteil S."/>
            <person name="Calhoun S."/>
            <person name="Haridas S."/>
            <person name="Kuo A."/>
            <person name="Mondo S."/>
            <person name="Pangilinan J."/>
            <person name="Riley R."/>
            <person name="LaButti K."/>
            <person name="Andreopoulos B."/>
            <person name="Lipzen A."/>
            <person name="Chen C."/>
            <person name="Yan M."/>
            <person name="Daum C."/>
            <person name="Ng V."/>
            <person name="Clum A."/>
            <person name="Steindorff A."/>
            <person name="Ohm R.A."/>
            <person name="Martin F."/>
            <person name="Silar P."/>
            <person name="Natvig D.O."/>
            <person name="Lalanne C."/>
            <person name="Gautier V."/>
            <person name="Ament-Velasquez S.L."/>
            <person name="Kruys A."/>
            <person name="Hutchinson M.I."/>
            <person name="Powell A.J."/>
            <person name="Barry K."/>
            <person name="Miller A.N."/>
            <person name="Grigoriev I.V."/>
            <person name="Debuchy R."/>
            <person name="Gladieux P."/>
            <person name="Hiltunen Thoren M."/>
            <person name="Johannesson H."/>
        </authorList>
    </citation>
    <scope>NUCLEOTIDE SEQUENCE</scope>
    <source>
        <strain evidence="8">CBS 118394</strain>
    </source>
</reference>
<feature type="domain" description="DUF676" evidence="6">
    <location>
        <begin position="150"/>
        <end position="247"/>
    </location>
</feature>
<comment type="caution">
    <text evidence="8">The sequence shown here is derived from an EMBL/GenBank/DDBJ whole genome shotgun (WGS) entry which is preliminary data.</text>
</comment>
<feature type="compositionally biased region" description="Low complexity" evidence="5">
    <location>
        <begin position="1845"/>
        <end position="1854"/>
    </location>
</feature>
<sequence length="1906" mass="209059">MSSVRRSGTAARRAGPPPTPVDTIMEGVPRRSGTTRRGPGADEITASTPVRRSGTKRFPGTDEGAPGGNTSSAVPPRRGTTKRTKRGYEGLLQGMKELYPADPSPGYDYKTRTDMDIVFVPGLAAHPEESWMWRKGGFNWASDKEGLARDFPRARILLYMYESSWLGDTNVKQYISNLAETLLRSLQGNRPDPRKGRSRPIIFIGHSMGGLVIAKAICYAADSRQESFPYLFENIAGCVFFGTPFGGAPAAAYAAMVAYVVEKVADKAKSSKLLDLMKPDDDGLYDLRNDFVRCVGKLSQRIKLYAFFEQHPTDYAAIAAGKGVLGGLLRLITPGSLLKEVVSRDSATLSGVIDSMGLAANHSDLVKFESFKDLGYQCVREPLKRIIHGAHLVVKNRLNSTRDIDREMVKGLMDILDGAQVAKKRKMISQSVASSSWIPKEKDYVSWLANLNDTPGEDSESEVKGGDCLWIRGSEGRGKTSATLAALDDIDEMIRNQEKKTSSPAPILLAYFFCDPSSDYCTAEDLLKSLVRQLISRQEMLATHAKQFIKKKGKDDSKTQTSMTVENLWQTLQVMLGDEEIGARVYFVIHNLHVLPDLVDSTKKLMAFLQSELQCIKDEDYRSVPVRWLFTSRNSRVIRESLATPGTRLIDLENEKYSNQVQLALRRHAQTKIRELAARKQYTKALTYFSSSLIGKKAQNTQWIDIACVRLEEFRASNDLQVRRMLEAMPEDLNKLLDHAWTQIFTPNADHADKIREILRVMVLTYEDPTLEELEMLAGFEFNESEAEDEGVELQVLVDKCKPLLEVKRSGKIGFMNTVVKKHLLEDAEDLLGLSDEKIQWQHGVIAHRAFSHIMESCRSQPENDVAASEAEEVAEEESEEDWQGGQYAEEDETSDSEDEFSFSGDDPNNAMEEAADQNHQPAVDALPYAVKHWLHHASKATLEIAEEISHEDAFWERDSPIRQQWLLEYTELTKQFLDDFQHFDHSSLTAVHVAASIGFRELVAALIRNGHESDIRERDATRSTPLHYAAWFGRPHIVEVLLDNDALVDDGADITKMTPLHMAACQGNVEVMERLLKSKADPNAMCDELGPVINAAIMSGNRKAVELLVDAKADLSIDSDEFESPLALASLFPDKSMFDYLVKSCSDKLPDKEYEKALIKAAEEGRVDILEQLISGPIQYSRECYEQALREAERESNWDIIRILLKQQPGLDCVNLFRKAATGTGQVQDQILADIWEYTNGSIPSGVLNGCLYRATDLEKESTVELLLSFKADPNTRGHEYGNCLTASAFDGTINITKMLIKAGADVNSPHGWALQAAAAGGHYQVVDELLRQGADVNNVVTNNNRMRSGTALQAACEAGKRDVVELLLQHNANPDLGPGPGSSTCPLIVASRKGEQDIFESLVNAKAGVDVFGGPEKTTPLINAVGCLPRQSLELLLDAGADINLADKQIGDTALIVASRKGDADLVAFLLDNGADILHSNKRGENALQAAALGSRTECLVVLINHMSKIMRALKKAIGEGNTAVENVIKAAAGQNSGTISGPIPDEPVAATVPPPQEAAPEVNGQAPETAVVKDQPDDSFKILASDSDMPEYMVGALPDEMGIPMALPSLGLPQGFHIASPPPGSPPPIPPIQTQELHIFATAVAPYHSQQETRAWTPDSAPLTGTTVTSSTPGGSDSSRATSPAIIRRKPASGKRNSGMFQTTPLSGRGGPGQKPTSRPSFDVLPSPRSHTFPTSGHSVELNSKESSSSLGQLHQQEDIRPLSQSPQGMQNPFVPPPPPLQSPPSEQQPSNQTYNSSMIQSQQQSNRASLHQPYSPPPHSAEIQPQPYSPPPPTSVNQLAQQPQQQQQQQHGYYGSFQQANVDNNGNRLSKQISSGRVATQATSPPISYDGEGWGDSPVVER</sequence>
<proteinExistence type="inferred from homology"/>
<organism evidence="8 9">
    <name type="scientific">Apodospora peruviana</name>
    <dbReference type="NCBI Taxonomy" id="516989"/>
    <lineage>
        <taxon>Eukaryota</taxon>
        <taxon>Fungi</taxon>
        <taxon>Dikarya</taxon>
        <taxon>Ascomycota</taxon>
        <taxon>Pezizomycotina</taxon>
        <taxon>Sordariomycetes</taxon>
        <taxon>Sordariomycetidae</taxon>
        <taxon>Sordariales</taxon>
        <taxon>Lasiosphaeriaceae</taxon>
        <taxon>Apodospora</taxon>
    </lineage>
</organism>
<feature type="repeat" description="ANK" evidence="4">
    <location>
        <begin position="1418"/>
        <end position="1450"/>
    </location>
</feature>
<evidence type="ECO:0000256" key="2">
    <source>
        <dbReference type="ARBA" id="ARBA00022737"/>
    </source>
</evidence>
<feature type="compositionally biased region" description="Low complexity" evidence="5">
    <location>
        <begin position="1667"/>
        <end position="1682"/>
    </location>
</feature>
<dbReference type="PROSITE" id="PS50297">
    <property type="entry name" value="ANK_REP_REGION"/>
    <property type="match status" value="5"/>
</dbReference>
<dbReference type="InterPro" id="IPR029058">
    <property type="entry name" value="AB_hydrolase_fold"/>
</dbReference>
<feature type="repeat" description="ANK" evidence="4">
    <location>
        <begin position="1056"/>
        <end position="1088"/>
    </location>
</feature>
<dbReference type="SUPFAM" id="SSF48403">
    <property type="entry name" value="Ankyrin repeat"/>
    <property type="match status" value="2"/>
</dbReference>
<feature type="region of interest" description="Disordered" evidence="5">
    <location>
        <begin position="861"/>
        <end position="919"/>
    </location>
</feature>
<dbReference type="Gene3D" id="3.40.50.1820">
    <property type="entry name" value="alpha/beta hydrolase"/>
    <property type="match status" value="1"/>
</dbReference>
<feature type="compositionally biased region" description="Low complexity" evidence="5">
    <location>
        <begin position="1"/>
        <end position="14"/>
    </location>
</feature>
<dbReference type="Gene3D" id="1.25.40.20">
    <property type="entry name" value="Ankyrin repeat-containing domain"/>
    <property type="match status" value="3"/>
</dbReference>
<dbReference type="InterPro" id="IPR036770">
    <property type="entry name" value="Ankyrin_rpt-contain_sf"/>
</dbReference>
<dbReference type="Pfam" id="PF24883">
    <property type="entry name" value="NPHP3_N"/>
    <property type="match status" value="1"/>
</dbReference>
<reference evidence="8" key="2">
    <citation type="submission" date="2023-06" db="EMBL/GenBank/DDBJ databases">
        <authorList>
            <consortium name="Lawrence Berkeley National Laboratory"/>
            <person name="Haridas S."/>
            <person name="Hensen N."/>
            <person name="Bonometti L."/>
            <person name="Westerberg I."/>
            <person name="Brannstrom I.O."/>
            <person name="Guillou S."/>
            <person name="Cros-Aarteil S."/>
            <person name="Calhoun S."/>
            <person name="Kuo A."/>
            <person name="Mondo S."/>
            <person name="Pangilinan J."/>
            <person name="Riley R."/>
            <person name="Labutti K."/>
            <person name="Andreopoulos B."/>
            <person name="Lipzen A."/>
            <person name="Chen C."/>
            <person name="Yanf M."/>
            <person name="Daum C."/>
            <person name="Ng V."/>
            <person name="Clum A."/>
            <person name="Steindorff A."/>
            <person name="Ohm R."/>
            <person name="Martin F."/>
            <person name="Silar P."/>
            <person name="Natvig D."/>
            <person name="Lalanne C."/>
            <person name="Gautier V."/>
            <person name="Ament-Velasquez S.L."/>
            <person name="Kruys A."/>
            <person name="Hutchinson M.I."/>
            <person name="Powell A.J."/>
            <person name="Barry K."/>
            <person name="Miller A.N."/>
            <person name="Grigoriev I.V."/>
            <person name="Debuchy R."/>
            <person name="Gladieux P."/>
            <person name="Thoren M.H."/>
            <person name="Johannesson H."/>
        </authorList>
    </citation>
    <scope>NUCLEOTIDE SEQUENCE</scope>
    <source>
        <strain evidence="8">CBS 118394</strain>
    </source>
</reference>
<feature type="compositionally biased region" description="Polar residues" evidence="5">
    <location>
        <begin position="1732"/>
        <end position="1741"/>
    </location>
</feature>
<feature type="repeat" description="ANK" evidence="4">
    <location>
        <begin position="1022"/>
        <end position="1054"/>
    </location>
</feature>
<evidence type="ECO:0000256" key="1">
    <source>
        <dbReference type="ARBA" id="ARBA00007920"/>
    </source>
</evidence>
<feature type="repeat" description="ANK" evidence="4">
    <location>
        <begin position="1452"/>
        <end position="1484"/>
    </location>
</feature>
<dbReference type="GO" id="GO:0005737">
    <property type="term" value="C:cytoplasm"/>
    <property type="evidence" value="ECO:0007669"/>
    <property type="project" value="TreeGrafter"/>
</dbReference>
<feature type="repeat" description="ANK" evidence="4">
    <location>
        <begin position="987"/>
        <end position="1019"/>
    </location>
</feature>
<keyword evidence="2" id="KW-0677">Repeat</keyword>
<dbReference type="Proteomes" id="UP001283341">
    <property type="component" value="Unassembled WGS sequence"/>
</dbReference>
<feature type="compositionally biased region" description="Low complexity" evidence="5">
    <location>
        <begin position="1787"/>
        <end position="1809"/>
    </location>
</feature>
<evidence type="ECO:0000313" key="8">
    <source>
        <dbReference type="EMBL" id="KAK3326706.1"/>
    </source>
</evidence>
<accession>A0AAE0ILT5</accession>
<feature type="repeat" description="ANK" evidence="4">
    <location>
        <begin position="1315"/>
        <end position="1343"/>
    </location>
</feature>
<dbReference type="Pfam" id="PF12796">
    <property type="entry name" value="Ank_2"/>
    <property type="match status" value="5"/>
</dbReference>
<dbReference type="SUPFAM" id="SSF53474">
    <property type="entry name" value="alpha/beta-Hydrolases"/>
    <property type="match status" value="1"/>
</dbReference>
<evidence type="ECO:0000259" key="7">
    <source>
        <dbReference type="Pfam" id="PF24883"/>
    </source>
</evidence>
<dbReference type="PANTHER" id="PTHR24198">
    <property type="entry name" value="ANKYRIN REPEAT AND PROTEIN KINASE DOMAIN-CONTAINING PROTEIN"/>
    <property type="match status" value="1"/>
</dbReference>
<dbReference type="InterPro" id="IPR007751">
    <property type="entry name" value="DUF676_lipase-like"/>
</dbReference>